<proteinExistence type="predicted"/>
<dbReference type="Proteomes" id="UP000789702">
    <property type="component" value="Unassembled WGS sequence"/>
</dbReference>
<comment type="caution">
    <text evidence="1">The sequence shown here is derived from an EMBL/GenBank/DDBJ whole genome shotgun (WGS) entry which is preliminary data.</text>
</comment>
<dbReference type="EMBL" id="CAJVPU010000226">
    <property type="protein sequence ID" value="CAG8444268.1"/>
    <property type="molecule type" value="Genomic_DNA"/>
</dbReference>
<evidence type="ECO:0000313" key="2">
    <source>
        <dbReference type="Proteomes" id="UP000789702"/>
    </source>
</evidence>
<gene>
    <name evidence="1" type="ORF">DHETER_LOCUS462</name>
</gene>
<name>A0ACA9JZT4_9GLOM</name>
<organism evidence="1 2">
    <name type="scientific">Dentiscutata heterogama</name>
    <dbReference type="NCBI Taxonomy" id="1316150"/>
    <lineage>
        <taxon>Eukaryota</taxon>
        <taxon>Fungi</taxon>
        <taxon>Fungi incertae sedis</taxon>
        <taxon>Mucoromycota</taxon>
        <taxon>Glomeromycotina</taxon>
        <taxon>Glomeromycetes</taxon>
        <taxon>Diversisporales</taxon>
        <taxon>Gigasporaceae</taxon>
        <taxon>Dentiscutata</taxon>
    </lineage>
</organism>
<reference evidence="1" key="1">
    <citation type="submission" date="2021-06" db="EMBL/GenBank/DDBJ databases">
        <authorList>
            <person name="Kallberg Y."/>
            <person name="Tangrot J."/>
            <person name="Rosling A."/>
        </authorList>
    </citation>
    <scope>NUCLEOTIDE SEQUENCE</scope>
    <source>
        <strain evidence="1">IL203A</strain>
    </source>
</reference>
<keyword evidence="2" id="KW-1185">Reference proteome</keyword>
<sequence length="40" mass="4626">MAIPPPLILFLLKLKVRNFNSSATTSIMKNRYTQYCPIKL</sequence>
<evidence type="ECO:0000313" key="1">
    <source>
        <dbReference type="EMBL" id="CAG8444268.1"/>
    </source>
</evidence>
<protein>
    <submittedName>
        <fullName evidence="1">10971_t:CDS:1</fullName>
    </submittedName>
</protein>
<accession>A0ACA9JZT4</accession>